<feature type="non-terminal residue" evidence="1">
    <location>
        <position position="31"/>
    </location>
</feature>
<reference evidence="1 2" key="2">
    <citation type="journal article" date="2017" name="Front. Plant Sci.">
        <title>Gene Classification and Mining of Molecular Markers Useful in Red Clover (Trifolium pratense) Breeding.</title>
        <authorList>
            <person name="Istvanek J."/>
            <person name="Dluhosova J."/>
            <person name="Dluhos P."/>
            <person name="Patkova L."/>
            <person name="Nedelnik J."/>
            <person name="Repkova J."/>
        </authorList>
    </citation>
    <scope>NUCLEOTIDE SEQUENCE [LARGE SCALE GENOMIC DNA]</scope>
    <source>
        <strain evidence="2">cv. Tatra</strain>
        <tissue evidence="1">Young leaves</tissue>
    </source>
</reference>
<name>A0A2K3L1E3_TRIPR</name>
<protein>
    <submittedName>
        <fullName evidence="1">Uncharacterized protein</fullName>
    </submittedName>
</protein>
<dbReference type="EMBL" id="ASHM01024533">
    <property type="protein sequence ID" value="PNX72351.1"/>
    <property type="molecule type" value="Genomic_DNA"/>
</dbReference>
<dbReference type="Proteomes" id="UP000236291">
    <property type="component" value="Unassembled WGS sequence"/>
</dbReference>
<organism evidence="1 2">
    <name type="scientific">Trifolium pratense</name>
    <name type="common">Red clover</name>
    <dbReference type="NCBI Taxonomy" id="57577"/>
    <lineage>
        <taxon>Eukaryota</taxon>
        <taxon>Viridiplantae</taxon>
        <taxon>Streptophyta</taxon>
        <taxon>Embryophyta</taxon>
        <taxon>Tracheophyta</taxon>
        <taxon>Spermatophyta</taxon>
        <taxon>Magnoliopsida</taxon>
        <taxon>eudicotyledons</taxon>
        <taxon>Gunneridae</taxon>
        <taxon>Pentapetalae</taxon>
        <taxon>rosids</taxon>
        <taxon>fabids</taxon>
        <taxon>Fabales</taxon>
        <taxon>Fabaceae</taxon>
        <taxon>Papilionoideae</taxon>
        <taxon>50 kb inversion clade</taxon>
        <taxon>NPAAA clade</taxon>
        <taxon>Hologalegina</taxon>
        <taxon>IRL clade</taxon>
        <taxon>Trifolieae</taxon>
        <taxon>Trifolium</taxon>
    </lineage>
</organism>
<sequence>MVWWTDGNGNDDGGLDGGSTFQGVNYAVKKK</sequence>
<accession>A0A2K3L1E3</accession>
<evidence type="ECO:0000313" key="1">
    <source>
        <dbReference type="EMBL" id="PNX72351.1"/>
    </source>
</evidence>
<gene>
    <name evidence="1" type="ORF">L195_g028241</name>
</gene>
<comment type="caution">
    <text evidence="1">The sequence shown here is derived from an EMBL/GenBank/DDBJ whole genome shotgun (WGS) entry which is preliminary data.</text>
</comment>
<dbReference type="AlphaFoldDB" id="A0A2K3L1E3"/>
<evidence type="ECO:0000313" key="2">
    <source>
        <dbReference type="Proteomes" id="UP000236291"/>
    </source>
</evidence>
<proteinExistence type="predicted"/>
<reference evidence="1 2" key="1">
    <citation type="journal article" date="2014" name="Am. J. Bot.">
        <title>Genome assembly and annotation for red clover (Trifolium pratense; Fabaceae).</title>
        <authorList>
            <person name="Istvanek J."/>
            <person name="Jaros M."/>
            <person name="Krenek A."/>
            <person name="Repkova J."/>
        </authorList>
    </citation>
    <scope>NUCLEOTIDE SEQUENCE [LARGE SCALE GENOMIC DNA]</scope>
    <source>
        <strain evidence="2">cv. Tatra</strain>
        <tissue evidence="1">Young leaves</tissue>
    </source>
</reference>